<reference evidence="1 2" key="1">
    <citation type="submission" date="2019-04" db="EMBL/GenBank/DDBJ databases">
        <title>Psychroflexus halotolerans sp. nov., isolated from a marine solar saltern.</title>
        <authorList>
            <person name="Feng X."/>
        </authorList>
    </citation>
    <scope>NUCLEOTIDE SEQUENCE [LARGE SCALE GENOMIC DNA]</scope>
    <source>
        <strain evidence="1 2">WDS2C27</strain>
    </source>
</reference>
<gene>
    <name evidence="1" type="ORF">FCN74_07070</name>
</gene>
<protein>
    <submittedName>
        <fullName evidence="1">Type IX secretion system membrane protein PorP/SprF</fullName>
    </submittedName>
</protein>
<dbReference type="InterPro" id="IPR019861">
    <property type="entry name" value="PorP/SprF_Bacteroidetes"/>
</dbReference>
<proteinExistence type="predicted"/>
<dbReference type="EMBL" id="SWMU01000002">
    <property type="protein sequence ID" value="TKS56781.1"/>
    <property type="molecule type" value="Genomic_DNA"/>
</dbReference>
<dbReference type="Pfam" id="PF11751">
    <property type="entry name" value="PorP_SprF"/>
    <property type="match status" value="1"/>
</dbReference>
<name>A0A4U5TSF9_9FLAO</name>
<keyword evidence="2" id="KW-1185">Reference proteome</keyword>
<dbReference type="OrthoDB" id="1186563at2"/>
<dbReference type="RefSeq" id="WP_138931883.1">
    <property type="nucleotide sequence ID" value="NZ_SWMU01000002.1"/>
</dbReference>
<evidence type="ECO:0000313" key="1">
    <source>
        <dbReference type="EMBL" id="TKS56781.1"/>
    </source>
</evidence>
<accession>A0A4U5TSF9</accession>
<sequence length="320" mass="36556">MRNILIIFLLISTFGYAQDPIFTQYFMIPETLNSSFTGAKKSTRAGIIHRTQWPGLNFSINTQYAFVDNWFEEIDSGLGISILNHKETTTRYNLTQININYAYELQLTSEWYFRPSLSFGLGLKDFGFQNLLLEDQINLYQGIINPTSMDQVNLNDSRIFYDIGTSFLLYNEDSWIGLSVLHLNQPNISMTFEGEESLDIFASLHGSYKIPTGYRSKVEVYGLFNAMIQGDYNRMDVGGKVKYNSFYFGALGATNPIKSGFQSHTLTSINGFFGFDWKGFRIAYSYDFNTTNIGRTGGVYELSVFYDFGQGRKCYGCPDY</sequence>
<comment type="caution">
    <text evidence="1">The sequence shown here is derived from an EMBL/GenBank/DDBJ whole genome shotgun (WGS) entry which is preliminary data.</text>
</comment>
<dbReference type="NCBIfam" id="TIGR03519">
    <property type="entry name" value="T9SS_PorP_fam"/>
    <property type="match status" value="1"/>
</dbReference>
<organism evidence="1 2">
    <name type="scientific">Mesohalobacter halotolerans</name>
    <dbReference type="NCBI Taxonomy" id="1883405"/>
    <lineage>
        <taxon>Bacteria</taxon>
        <taxon>Pseudomonadati</taxon>
        <taxon>Bacteroidota</taxon>
        <taxon>Flavobacteriia</taxon>
        <taxon>Flavobacteriales</taxon>
        <taxon>Flavobacteriaceae</taxon>
        <taxon>Mesohalobacter</taxon>
    </lineage>
</organism>
<dbReference type="Proteomes" id="UP000306552">
    <property type="component" value="Unassembled WGS sequence"/>
</dbReference>
<dbReference type="AlphaFoldDB" id="A0A4U5TSF9"/>
<evidence type="ECO:0000313" key="2">
    <source>
        <dbReference type="Proteomes" id="UP000306552"/>
    </source>
</evidence>